<feature type="coiled-coil region" evidence="7">
    <location>
        <begin position="406"/>
        <end position="451"/>
    </location>
</feature>
<dbReference type="Gene3D" id="1.10.10.60">
    <property type="entry name" value="Homeodomain-like"/>
    <property type="match status" value="1"/>
</dbReference>
<feature type="region of interest" description="Disordered" evidence="8">
    <location>
        <begin position="1"/>
        <end position="76"/>
    </location>
</feature>
<dbReference type="Pfam" id="PF00249">
    <property type="entry name" value="Myb_DNA-binding"/>
    <property type="match status" value="1"/>
</dbReference>
<gene>
    <name evidence="13" type="ORF">CEURO_LOCUS12376</name>
</gene>
<dbReference type="OrthoDB" id="118550at2759"/>
<dbReference type="AlphaFoldDB" id="A0A9P0ZAZ4"/>
<dbReference type="PANTHER" id="PTHR12802:SF44">
    <property type="entry name" value="SWI_SNF COMPLEX SUBUNIT SWI3B"/>
    <property type="match status" value="1"/>
</dbReference>
<accession>A0A9P0ZAZ4</accession>
<dbReference type="InterPro" id="IPR017930">
    <property type="entry name" value="Myb_dom"/>
</dbReference>
<dbReference type="Proteomes" id="UP001152484">
    <property type="component" value="Unassembled WGS sequence"/>
</dbReference>
<dbReference type="FunFam" id="1.10.10.10:FF:000020">
    <property type="entry name" value="SWI/SNF complex subunit SMARCC2 isoform c"/>
    <property type="match status" value="1"/>
</dbReference>
<evidence type="ECO:0000256" key="3">
    <source>
        <dbReference type="ARBA" id="ARBA00023015"/>
    </source>
</evidence>
<evidence type="ECO:0000256" key="4">
    <source>
        <dbReference type="ARBA" id="ARBA00023125"/>
    </source>
</evidence>
<dbReference type="InterPro" id="IPR036388">
    <property type="entry name" value="WH-like_DNA-bd_sf"/>
</dbReference>
<dbReference type="InterPro" id="IPR017884">
    <property type="entry name" value="SANT_dom"/>
</dbReference>
<keyword evidence="2" id="KW-0217">Developmental protein</keyword>
<dbReference type="PROSITE" id="PS50934">
    <property type="entry name" value="SWIRM"/>
    <property type="match status" value="1"/>
</dbReference>
<dbReference type="InterPro" id="IPR001005">
    <property type="entry name" value="SANT/Myb"/>
</dbReference>
<dbReference type="PROSITE" id="PS50090">
    <property type="entry name" value="MYB_LIKE"/>
    <property type="match status" value="1"/>
</dbReference>
<evidence type="ECO:0000256" key="6">
    <source>
        <dbReference type="ARBA" id="ARBA00023242"/>
    </source>
</evidence>
<evidence type="ECO:0000259" key="11">
    <source>
        <dbReference type="PROSITE" id="PS51293"/>
    </source>
</evidence>
<protein>
    <recommendedName>
        <fullName evidence="15">SWI/SNF complex subunit SWI3B</fullName>
    </recommendedName>
</protein>
<dbReference type="FunFam" id="1.10.10.60:FF:000014">
    <property type="entry name" value="SWI/SNF complex subunit SMARCC2 isoform C"/>
    <property type="match status" value="1"/>
</dbReference>
<keyword evidence="5" id="KW-0804">Transcription</keyword>
<name>A0A9P0ZAZ4_CUSEU</name>
<dbReference type="Gene3D" id="1.10.10.10">
    <property type="entry name" value="Winged helix-like DNA-binding domain superfamily/Winged helix DNA-binding domain"/>
    <property type="match status" value="1"/>
</dbReference>
<sequence length="493" mass="54806">MTTGDAAIPPMANTDPVSQPPPLDKTPPQPPPPPQDPTPPPPLLPPPTHLQSSPISTTPAPIRSITPGTTSANITPRLPETDVINLPSYSRWFAWNRIHDGEIRFLPEFFDGRSPSKNPMVYKYYRNTIIRRFRENPTRKINFTEVRKTLVGDVGSIRRVFDFLETWGLINYTGSTSSRNQLKWEDKEAKASSHGGEANASSVDIPVPKKRLCSGCKSPCSFSCFSCDKYDMILCARCYVRGNYRVGLHSSDFKRVELNEEAKTDWNEKETLLLLEAVMHFGDDWKKVAGHVGGRSEKECVSRFVKLPFGEQFVGPPESAEADSEPFSAKRVKLTPLADASNPIMAQAAFLSALAGAEVVEVAAHAALKSLSEFGTGKFKSHLLSLPTNEEKKEFDDEASNDSHSVHRIEGALAEAQLQLDKEELNVETAISQVSDQIKEIEEKIAHFEDMELHTERELHLVQQLQNQLFADRLNLMLNDNANSKVTSEKAGA</sequence>
<evidence type="ECO:0000256" key="2">
    <source>
        <dbReference type="ARBA" id="ARBA00022473"/>
    </source>
</evidence>
<dbReference type="GO" id="GO:0000976">
    <property type="term" value="F:transcription cis-regulatory region binding"/>
    <property type="evidence" value="ECO:0007669"/>
    <property type="project" value="UniProtKB-ARBA"/>
</dbReference>
<dbReference type="InterPro" id="IPR009057">
    <property type="entry name" value="Homeodomain-like_sf"/>
</dbReference>
<evidence type="ECO:0000259" key="12">
    <source>
        <dbReference type="PROSITE" id="PS51294"/>
    </source>
</evidence>
<dbReference type="SUPFAM" id="SSF46689">
    <property type="entry name" value="Homeodomain-like"/>
    <property type="match status" value="2"/>
</dbReference>
<comment type="caution">
    <text evidence="13">The sequence shown here is derived from an EMBL/GenBank/DDBJ whole genome shotgun (WGS) entry which is preliminary data.</text>
</comment>
<feature type="domain" description="SANT" evidence="11">
    <location>
        <begin position="261"/>
        <end position="312"/>
    </location>
</feature>
<evidence type="ECO:0000313" key="14">
    <source>
        <dbReference type="Proteomes" id="UP001152484"/>
    </source>
</evidence>
<feature type="domain" description="SWIRM" evidence="10">
    <location>
        <begin position="84"/>
        <end position="181"/>
    </location>
</feature>
<dbReference type="PROSITE" id="PS51293">
    <property type="entry name" value="SANT"/>
    <property type="match status" value="1"/>
</dbReference>
<reference evidence="13" key="1">
    <citation type="submission" date="2022-07" db="EMBL/GenBank/DDBJ databases">
        <authorList>
            <person name="Macas J."/>
            <person name="Novak P."/>
            <person name="Neumann P."/>
        </authorList>
    </citation>
    <scope>NUCLEOTIDE SEQUENCE</scope>
</reference>
<evidence type="ECO:0000256" key="8">
    <source>
        <dbReference type="SAM" id="MobiDB-lite"/>
    </source>
</evidence>
<dbReference type="CDD" id="cd00167">
    <property type="entry name" value="SANT"/>
    <property type="match status" value="1"/>
</dbReference>
<dbReference type="GO" id="GO:0005634">
    <property type="term" value="C:nucleus"/>
    <property type="evidence" value="ECO:0007669"/>
    <property type="project" value="UniProtKB-SubCell"/>
</dbReference>
<organism evidence="13 14">
    <name type="scientific">Cuscuta europaea</name>
    <name type="common">European dodder</name>
    <dbReference type="NCBI Taxonomy" id="41803"/>
    <lineage>
        <taxon>Eukaryota</taxon>
        <taxon>Viridiplantae</taxon>
        <taxon>Streptophyta</taxon>
        <taxon>Embryophyta</taxon>
        <taxon>Tracheophyta</taxon>
        <taxon>Spermatophyta</taxon>
        <taxon>Magnoliopsida</taxon>
        <taxon>eudicotyledons</taxon>
        <taxon>Gunneridae</taxon>
        <taxon>Pentapetalae</taxon>
        <taxon>asterids</taxon>
        <taxon>lamiids</taxon>
        <taxon>Solanales</taxon>
        <taxon>Convolvulaceae</taxon>
        <taxon>Cuscuteae</taxon>
        <taxon>Cuscuta</taxon>
        <taxon>Cuscuta subgen. Cuscuta</taxon>
    </lineage>
</organism>
<feature type="domain" description="HTH myb-type" evidence="12">
    <location>
        <begin position="263"/>
        <end position="303"/>
    </location>
</feature>
<proteinExistence type="predicted"/>
<evidence type="ECO:0000256" key="1">
    <source>
        <dbReference type="ARBA" id="ARBA00004123"/>
    </source>
</evidence>
<feature type="domain" description="Myb-like" evidence="9">
    <location>
        <begin position="258"/>
        <end position="308"/>
    </location>
</feature>
<feature type="compositionally biased region" description="Pro residues" evidence="8">
    <location>
        <begin position="18"/>
        <end position="48"/>
    </location>
</feature>
<dbReference type="PROSITE" id="PS51294">
    <property type="entry name" value="HTH_MYB"/>
    <property type="match status" value="1"/>
</dbReference>
<evidence type="ECO:0008006" key="15">
    <source>
        <dbReference type="Google" id="ProtNLM"/>
    </source>
</evidence>
<keyword evidence="14" id="KW-1185">Reference proteome</keyword>
<dbReference type="GO" id="GO:0010597">
    <property type="term" value="P:green leaf volatile biosynthetic process"/>
    <property type="evidence" value="ECO:0007669"/>
    <property type="project" value="UniProtKB-ARBA"/>
</dbReference>
<keyword evidence="4" id="KW-0238">DNA-binding</keyword>
<dbReference type="EMBL" id="CAMAPE010000030">
    <property type="protein sequence ID" value="CAH9093445.1"/>
    <property type="molecule type" value="Genomic_DNA"/>
</dbReference>
<evidence type="ECO:0000259" key="9">
    <source>
        <dbReference type="PROSITE" id="PS50090"/>
    </source>
</evidence>
<evidence type="ECO:0000313" key="13">
    <source>
        <dbReference type="EMBL" id="CAH9093445.1"/>
    </source>
</evidence>
<dbReference type="SMART" id="SM00717">
    <property type="entry name" value="SANT"/>
    <property type="match status" value="1"/>
</dbReference>
<evidence type="ECO:0000259" key="10">
    <source>
        <dbReference type="PROSITE" id="PS50934"/>
    </source>
</evidence>
<keyword evidence="7" id="KW-0175">Coiled coil</keyword>
<evidence type="ECO:0000256" key="7">
    <source>
        <dbReference type="SAM" id="Coils"/>
    </source>
</evidence>
<dbReference type="PANTHER" id="PTHR12802">
    <property type="entry name" value="SWI/SNF COMPLEX-RELATED"/>
    <property type="match status" value="1"/>
</dbReference>
<evidence type="ECO:0000256" key="5">
    <source>
        <dbReference type="ARBA" id="ARBA00023163"/>
    </source>
</evidence>
<dbReference type="Pfam" id="PF04433">
    <property type="entry name" value="SWIRM"/>
    <property type="match status" value="1"/>
</dbReference>
<keyword evidence="3" id="KW-0805">Transcription regulation</keyword>
<keyword evidence="6" id="KW-0539">Nucleus</keyword>
<comment type="subcellular location">
    <subcellularLocation>
        <location evidence="1">Nucleus</location>
    </subcellularLocation>
</comment>
<feature type="compositionally biased region" description="Polar residues" evidence="8">
    <location>
        <begin position="49"/>
        <end position="59"/>
    </location>
</feature>
<dbReference type="InterPro" id="IPR007526">
    <property type="entry name" value="SWIRM"/>
</dbReference>